<dbReference type="AlphaFoldDB" id="A0A5M6IFF8"/>
<proteinExistence type="predicted"/>
<protein>
    <submittedName>
        <fullName evidence="1">Uncharacterized protein</fullName>
    </submittedName>
</protein>
<dbReference type="OrthoDB" id="7357394at2"/>
<evidence type="ECO:0000313" key="1">
    <source>
        <dbReference type="EMBL" id="KAA5607026.1"/>
    </source>
</evidence>
<accession>A0A5M6IFF8</accession>
<dbReference type="EMBL" id="VWPJ01000002">
    <property type="protein sequence ID" value="KAA5607026.1"/>
    <property type="molecule type" value="Genomic_DNA"/>
</dbReference>
<dbReference type="RefSeq" id="WP_150061036.1">
    <property type="nucleotide sequence ID" value="NZ_JACHII010000003.1"/>
</dbReference>
<gene>
    <name evidence="1" type="ORF">F1188_03725</name>
</gene>
<sequence length="152" mass="17186">MILLRFDEDWSDARQSRWSRAGLGLPYPTRVPCPGHWTGGSGRHPRALSERGYVTAMGTITYMAQMLDAAEGPEATYEFEADEALFDRPRMELIATFMEHVDHVELPKEDVGYEIYSAFKNRDLKVVTALGALRLAHGEIPFMVMISPKPKK</sequence>
<comment type="caution">
    <text evidence="1">The sequence shown here is derived from an EMBL/GenBank/DDBJ whole genome shotgun (WGS) entry which is preliminary data.</text>
</comment>
<reference evidence="1 2" key="1">
    <citation type="submission" date="2019-09" db="EMBL/GenBank/DDBJ databases">
        <title>Genome sequence of Roseospira marina, one of the more divergent members of the non-sulfur purple photosynthetic bacterial family, the Rhodospirillaceae.</title>
        <authorList>
            <person name="Meyer T."/>
            <person name="Kyndt J."/>
        </authorList>
    </citation>
    <scope>NUCLEOTIDE SEQUENCE [LARGE SCALE GENOMIC DNA]</scope>
    <source>
        <strain evidence="1 2">DSM 15113</strain>
    </source>
</reference>
<keyword evidence="2" id="KW-1185">Reference proteome</keyword>
<name>A0A5M6IFF8_9PROT</name>
<organism evidence="1 2">
    <name type="scientific">Roseospira marina</name>
    <dbReference type="NCBI Taxonomy" id="140057"/>
    <lineage>
        <taxon>Bacteria</taxon>
        <taxon>Pseudomonadati</taxon>
        <taxon>Pseudomonadota</taxon>
        <taxon>Alphaproteobacteria</taxon>
        <taxon>Rhodospirillales</taxon>
        <taxon>Rhodospirillaceae</taxon>
        <taxon>Roseospira</taxon>
    </lineage>
</organism>
<dbReference type="Proteomes" id="UP000324065">
    <property type="component" value="Unassembled WGS sequence"/>
</dbReference>
<evidence type="ECO:0000313" key="2">
    <source>
        <dbReference type="Proteomes" id="UP000324065"/>
    </source>
</evidence>